<reference evidence="2 3" key="1">
    <citation type="journal article" date="2019" name="Nat. Ecol. Evol.">
        <title>Megaphylogeny resolves global patterns of mushroom evolution.</title>
        <authorList>
            <person name="Varga T."/>
            <person name="Krizsan K."/>
            <person name="Foldi C."/>
            <person name="Dima B."/>
            <person name="Sanchez-Garcia M."/>
            <person name="Sanchez-Ramirez S."/>
            <person name="Szollosi G.J."/>
            <person name="Szarkandi J.G."/>
            <person name="Papp V."/>
            <person name="Albert L."/>
            <person name="Andreopoulos W."/>
            <person name="Angelini C."/>
            <person name="Antonin V."/>
            <person name="Barry K.W."/>
            <person name="Bougher N.L."/>
            <person name="Buchanan P."/>
            <person name="Buyck B."/>
            <person name="Bense V."/>
            <person name="Catcheside P."/>
            <person name="Chovatia M."/>
            <person name="Cooper J."/>
            <person name="Damon W."/>
            <person name="Desjardin D."/>
            <person name="Finy P."/>
            <person name="Geml J."/>
            <person name="Haridas S."/>
            <person name="Hughes K."/>
            <person name="Justo A."/>
            <person name="Karasinski D."/>
            <person name="Kautmanova I."/>
            <person name="Kiss B."/>
            <person name="Kocsube S."/>
            <person name="Kotiranta H."/>
            <person name="LaButti K.M."/>
            <person name="Lechner B.E."/>
            <person name="Liimatainen K."/>
            <person name="Lipzen A."/>
            <person name="Lukacs Z."/>
            <person name="Mihaltcheva S."/>
            <person name="Morgado L.N."/>
            <person name="Niskanen T."/>
            <person name="Noordeloos M.E."/>
            <person name="Ohm R.A."/>
            <person name="Ortiz-Santana B."/>
            <person name="Ovrebo C."/>
            <person name="Racz N."/>
            <person name="Riley R."/>
            <person name="Savchenko A."/>
            <person name="Shiryaev A."/>
            <person name="Soop K."/>
            <person name="Spirin V."/>
            <person name="Szebenyi C."/>
            <person name="Tomsovsky M."/>
            <person name="Tulloss R.E."/>
            <person name="Uehling J."/>
            <person name="Grigoriev I.V."/>
            <person name="Vagvolgyi C."/>
            <person name="Papp T."/>
            <person name="Martin F.M."/>
            <person name="Miettinen O."/>
            <person name="Hibbett D.S."/>
            <person name="Nagy L.G."/>
        </authorList>
    </citation>
    <scope>NUCLEOTIDE SEQUENCE [LARGE SCALE GENOMIC DNA]</scope>
    <source>
        <strain evidence="2 3">CBS 121175</strain>
    </source>
</reference>
<keyword evidence="3" id="KW-1185">Reference proteome</keyword>
<dbReference type="Pfam" id="PF05368">
    <property type="entry name" value="NmrA"/>
    <property type="match status" value="1"/>
</dbReference>
<dbReference type="EMBL" id="ML210362">
    <property type="protein sequence ID" value="TFK19066.1"/>
    <property type="molecule type" value="Genomic_DNA"/>
</dbReference>
<feature type="domain" description="NmrA-like" evidence="1">
    <location>
        <begin position="83"/>
        <end position="261"/>
    </location>
</feature>
<evidence type="ECO:0000313" key="3">
    <source>
        <dbReference type="Proteomes" id="UP000307440"/>
    </source>
</evidence>
<protein>
    <submittedName>
        <fullName evidence="2">NmrA family protein</fullName>
    </submittedName>
</protein>
<dbReference type="InterPro" id="IPR008030">
    <property type="entry name" value="NmrA-like"/>
</dbReference>
<proteinExistence type="predicted"/>
<dbReference type="AlphaFoldDB" id="A0A5C3KG01"/>
<dbReference type="SUPFAM" id="SSF51735">
    <property type="entry name" value="NAD(P)-binding Rossmann-fold domains"/>
    <property type="match status" value="1"/>
</dbReference>
<dbReference type="Gene3D" id="3.40.50.720">
    <property type="entry name" value="NAD(P)-binding Rossmann-like Domain"/>
    <property type="match status" value="1"/>
</dbReference>
<gene>
    <name evidence="2" type="ORF">FA15DRAFT_648838</name>
</gene>
<dbReference type="STRING" id="230819.A0A5C3KG01"/>
<dbReference type="OrthoDB" id="419598at2759"/>
<evidence type="ECO:0000259" key="1">
    <source>
        <dbReference type="Pfam" id="PF05368"/>
    </source>
</evidence>
<sequence length="288" mass="31872">MTTLLTGGASQIGLAIAKLLANDGRNVLFAARSGNTPTPFSAVKFDWNDISTFSNAFPEGHDIQTVYLLPQPHIVDPSKEVNSFIDLAAEKGVKRFIFLSTMATRTDGDEKFGYVKIHKYLEAKGVDHFVLQPTWFIDNFSTQQGNSIRTSDQFISAMPTSKVPFISTQDIAQAAFEGIISEKNAVTEKILIGPESLDYDEAANILSEVLGRTITHQVLPPAAIADIFKQIGFKDDYIQMLLWLQNWSEEGGDDKILATLPKEKLFVGRVTLREWAEKNKDELKGSAA</sequence>
<dbReference type="PANTHER" id="PTHR43162">
    <property type="match status" value="1"/>
</dbReference>
<organism evidence="2 3">
    <name type="scientific">Coprinopsis marcescibilis</name>
    <name type="common">Agaric fungus</name>
    <name type="synonym">Psathyrella marcescibilis</name>
    <dbReference type="NCBI Taxonomy" id="230819"/>
    <lineage>
        <taxon>Eukaryota</taxon>
        <taxon>Fungi</taxon>
        <taxon>Dikarya</taxon>
        <taxon>Basidiomycota</taxon>
        <taxon>Agaricomycotina</taxon>
        <taxon>Agaricomycetes</taxon>
        <taxon>Agaricomycetidae</taxon>
        <taxon>Agaricales</taxon>
        <taxon>Agaricineae</taxon>
        <taxon>Psathyrellaceae</taxon>
        <taxon>Coprinopsis</taxon>
    </lineage>
</organism>
<evidence type="ECO:0000313" key="2">
    <source>
        <dbReference type="EMBL" id="TFK19066.1"/>
    </source>
</evidence>
<dbReference type="Gene3D" id="3.90.25.10">
    <property type="entry name" value="UDP-galactose 4-epimerase, domain 1"/>
    <property type="match status" value="1"/>
</dbReference>
<dbReference type="PANTHER" id="PTHR43162:SF1">
    <property type="entry name" value="PRESTALK A DIFFERENTIATION PROTEIN A"/>
    <property type="match status" value="1"/>
</dbReference>
<accession>A0A5C3KG01</accession>
<dbReference type="InterPro" id="IPR036291">
    <property type="entry name" value="NAD(P)-bd_dom_sf"/>
</dbReference>
<dbReference type="InterPro" id="IPR051604">
    <property type="entry name" value="Ergot_Alk_Oxidoreductase"/>
</dbReference>
<dbReference type="Proteomes" id="UP000307440">
    <property type="component" value="Unassembled WGS sequence"/>
</dbReference>
<name>A0A5C3KG01_COPMA</name>